<dbReference type="InterPro" id="IPR053163">
    <property type="entry name" value="HTH-type_regulator_Rgg"/>
</dbReference>
<dbReference type="PANTHER" id="PTHR37038:SF12">
    <property type="entry name" value="TRANSCRIPTIONAL REGULATOR"/>
    <property type="match status" value="1"/>
</dbReference>
<name>A0A2X3Y1M5_9STRE</name>
<gene>
    <name evidence="2" type="primary">mutR</name>
    <name evidence="2" type="ORF">NCTC12278_01823</name>
</gene>
<dbReference type="KEGG" id="sfer:NCTC12278_01823"/>
<dbReference type="PANTHER" id="PTHR37038">
    <property type="entry name" value="TRANSCRIPTIONAL REGULATOR-RELATED"/>
    <property type="match status" value="1"/>
</dbReference>
<reference evidence="2 3" key="1">
    <citation type="submission" date="2018-06" db="EMBL/GenBank/DDBJ databases">
        <authorList>
            <consortium name="Pathogen Informatics"/>
            <person name="Doyle S."/>
        </authorList>
    </citation>
    <scope>NUCLEOTIDE SEQUENCE [LARGE SCALE GENOMIC DNA]</scope>
    <source>
        <strain evidence="2 3">NCTC12278</strain>
    </source>
</reference>
<organism evidence="2 3">
    <name type="scientific">Streptococcus ferus</name>
    <dbReference type="NCBI Taxonomy" id="1345"/>
    <lineage>
        <taxon>Bacteria</taxon>
        <taxon>Bacillati</taxon>
        <taxon>Bacillota</taxon>
        <taxon>Bacilli</taxon>
        <taxon>Lactobacillales</taxon>
        <taxon>Streptococcaceae</taxon>
        <taxon>Streptococcus</taxon>
    </lineage>
</organism>
<sequence>MTKLNAVNLGELYRELRLARGLKMKDVVNHNLSQSQLSKFENGQTMLSADKLLVAISAIHMSFYEFEQAYHHYEDSPFFKQAKLISEYHANKDISSLERLLKNDNSETYDTYNQLNRLVIHCAIHTLKPEHTISDKDKEFIATYLYSIEEWTEYELYVFGNTLQILSNSDLIFLGKAFTERDSLYLSIPNNKHRTQLVLLNIIFVLLEREQGYYADYFMKHLEKILNYQDMFAKTVLIFLKKVLNYQEGQTTDSITIEHYIQSVKELGHEEVAEFLQDSLNSLIQD</sequence>
<evidence type="ECO:0000259" key="1">
    <source>
        <dbReference type="PROSITE" id="PS50943"/>
    </source>
</evidence>
<dbReference type="EMBL" id="LS483343">
    <property type="protein sequence ID" value="SQF41221.1"/>
    <property type="molecule type" value="Genomic_DNA"/>
</dbReference>
<dbReference type="Proteomes" id="UP000249495">
    <property type="component" value="Chromosome 1"/>
</dbReference>
<dbReference type="Pfam" id="PF21259">
    <property type="entry name" value="Rgg_C"/>
    <property type="match status" value="1"/>
</dbReference>
<dbReference type="InterPro" id="IPR010982">
    <property type="entry name" value="Lambda_DNA-bd_dom_sf"/>
</dbReference>
<dbReference type="InterPro" id="IPR010057">
    <property type="entry name" value="Transcription_activator_Rgg_C"/>
</dbReference>
<dbReference type="OrthoDB" id="5769614at2"/>
<dbReference type="SUPFAM" id="SSF47413">
    <property type="entry name" value="lambda repressor-like DNA-binding domains"/>
    <property type="match status" value="1"/>
</dbReference>
<dbReference type="Gene3D" id="1.10.260.40">
    <property type="entry name" value="lambda repressor-like DNA-binding domains"/>
    <property type="match status" value="1"/>
</dbReference>
<dbReference type="STRING" id="1123303.GCA_000372425_01182"/>
<protein>
    <submittedName>
        <fullName evidence="2">Putative transcriptional regulator MutR</fullName>
    </submittedName>
</protein>
<feature type="domain" description="HTH cro/C1-type" evidence="1">
    <location>
        <begin position="14"/>
        <end position="66"/>
    </location>
</feature>
<dbReference type="Gene3D" id="1.25.40.400">
    <property type="match status" value="1"/>
</dbReference>
<dbReference type="InterPro" id="IPR001387">
    <property type="entry name" value="Cro/C1-type_HTH"/>
</dbReference>
<dbReference type="NCBIfam" id="TIGR01716">
    <property type="entry name" value="RGG_Cterm"/>
    <property type="match status" value="1"/>
</dbReference>
<keyword evidence="3" id="KW-1185">Reference proteome</keyword>
<proteinExistence type="predicted"/>
<dbReference type="RefSeq" id="WP_018030506.1">
    <property type="nucleotide sequence ID" value="NZ_LS483343.1"/>
</dbReference>
<dbReference type="PROSITE" id="PS50943">
    <property type="entry name" value="HTH_CROC1"/>
    <property type="match status" value="1"/>
</dbReference>
<dbReference type="SMART" id="SM00530">
    <property type="entry name" value="HTH_XRE"/>
    <property type="match status" value="1"/>
</dbReference>
<dbReference type="CDD" id="cd00093">
    <property type="entry name" value="HTH_XRE"/>
    <property type="match status" value="1"/>
</dbReference>
<evidence type="ECO:0000313" key="3">
    <source>
        <dbReference type="Proteomes" id="UP000249495"/>
    </source>
</evidence>
<dbReference type="AlphaFoldDB" id="A0A2X3Y1M5"/>
<accession>A0A2X3Y1M5</accession>
<evidence type="ECO:0000313" key="2">
    <source>
        <dbReference type="EMBL" id="SQF41221.1"/>
    </source>
</evidence>
<dbReference type="GO" id="GO:0003677">
    <property type="term" value="F:DNA binding"/>
    <property type="evidence" value="ECO:0007669"/>
    <property type="project" value="InterPro"/>
</dbReference>